<feature type="binding site" evidence="5">
    <location>
        <position position="234"/>
    </location>
    <ligand>
        <name>a divalent metal cation</name>
        <dbReference type="ChEBI" id="CHEBI:60240"/>
        <label>1</label>
    </ligand>
</feature>
<dbReference type="FunFam" id="3.40.1390.30:FF:000001">
    <property type="entry name" value="GTP cyclohydrolase 1 type 2"/>
    <property type="match status" value="1"/>
</dbReference>
<evidence type="ECO:0000256" key="4">
    <source>
        <dbReference type="ARBA" id="ARBA00022723"/>
    </source>
</evidence>
<feature type="binding site" evidence="5">
    <location>
        <position position="66"/>
    </location>
    <ligand>
        <name>a divalent metal cation</name>
        <dbReference type="ChEBI" id="CHEBI:60240"/>
        <label>1</label>
    </ligand>
</feature>
<dbReference type="SUPFAM" id="SSF102705">
    <property type="entry name" value="NIF3 (NGG1p interacting factor 3)-like"/>
    <property type="match status" value="1"/>
</dbReference>
<feature type="binding site" evidence="5">
    <location>
        <position position="67"/>
    </location>
    <ligand>
        <name>a divalent metal cation</name>
        <dbReference type="ChEBI" id="CHEBI:60240"/>
        <label>1</label>
    </ligand>
</feature>
<dbReference type="EMBL" id="NBTM02000001">
    <property type="protein sequence ID" value="PNL90747.1"/>
    <property type="molecule type" value="Genomic_DNA"/>
</dbReference>
<reference evidence="7" key="1">
    <citation type="submission" date="2017-12" db="EMBL/GenBank/DDBJ databases">
        <title>FDA dAtabase for Regulatory Grade micrObial Sequences (FDA-ARGOS): Supporting development and validation of Infectious Disease Dx tests.</title>
        <authorList>
            <person name="Hoffmann M."/>
            <person name="Allard M."/>
            <person name="Evans P."/>
            <person name="Brown E."/>
            <person name="Tallon L."/>
            <person name="Sadzewicz L."/>
            <person name="Sengamalay N."/>
            <person name="Ott S."/>
            <person name="Godinez A."/>
            <person name="Nagaraj S."/>
            <person name="Vavikolanu K."/>
            <person name="Aluvathingal J."/>
            <person name="Nadendla S."/>
            <person name="Sichtig H."/>
        </authorList>
    </citation>
    <scope>NUCLEOTIDE SEQUENCE [LARGE SCALE GENOMIC DNA]</scope>
    <source>
        <strain evidence="7">FDAARGOS_249</strain>
    </source>
</reference>
<evidence type="ECO:0000256" key="3">
    <source>
        <dbReference type="ARBA" id="ARBA00022112"/>
    </source>
</evidence>
<dbReference type="PANTHER" id="PTHR13799:SF14">
    <property type="entry name" value="GTP CYCLOHYDROLASE 1 TYPE 2 HOMOLOG"/>
    <property type="match status" value="1"/>
</dbReference>
<accession>A0A2J9PKC5</accession>
<evidence type="ECO:0000313" key="6">
    <source>
        <dbReference type="EMBL" id="PNL90747.1"/>
    </source>
</evidence>
<dbReference type="PANTHER" id="PTHR13799">
    <property type="entry name" value="NGG1 INTERACTING FACTOR 3"/>
    <property type="match status" value="1"/>
</dbReference>
<evidence type="ECO:0000313" key="7">
    <source>
        <dbReference type="Proteomes" id="UP000192813"/>
    </source>
</evidence>
<evidence type="ECO:0000256" key="2">
    <source>
        <dbReference type="ARBA" id="ARBA00011643"/>
    </source>
</evidence>
<dbReference type="GO" id="GO:0046872">
    <property type="term" value="F:metal ion binding"/>
    <property type="evidence" value="ECO:0007669"/>
    <property type="project" value="UniProtKB-KW"/>
</dbReference>
<dbReference type="Proteomes" id="UP000192813">
    <property type="component" value="Unassembled WGS sequence"/>
</dbReference>
<dbReference type="Pfam" id="PF01784">
    <property type="entry name" value="DUF34_NIF3"/>
    <property type="match status" value="1"/>
</dbReference>
<comment type="subunit">
    <text evidence="2">Homohexamer.</text>
</comment>
<organism evidence="6 7">
    <name type="scientific">Aerococcus viridans</name>
    <dbReference type="NCBI Taxonomy" id="1377"/>
    <lineage>
        <taxon>Bacteria</taxon>
        <taxon>Bacillati</taxon>
        <taxon>Bacillota</taxon>
        <taxon>Bacilli</taxon>
        <taxon>Lactobacillales</taxon>
        <taxon>Aerococcaceae</taxon>
        <taxon>Aerococcus</taxon>
    </lineage>
</organism>
<dbReference type="RefSeq" id="WP_083067527.1">
    <property type="nucleotide sequence ID" value="NZ_NBTM02000001.1"/>
</dbReference>
<gene>
    <name evidence="6" type="ORF">A6J77_000090</name>
</gene>
<dbReference type="InterPro" id="IPR002678">
    <property type="entry name" value="DUF34/NIF3"/>
</dbReference>
<dbReference type="InterPro" id="IPR036069">
    <property type="entry name" value="DUF34/NIF3_sf"/>
</dbReference>
<comment type="caution">
    <text evidence="6">The sequence shown here is derived from an EMBL/GenBank/DDBJ whole genome shotgun (WGS) entry which is preliminary data.</text>
</comment>
<name>A0A2J9PKC5_9LACT</name>
<dbReference type="NCBIfam" id="TIGR00486">
    <property type="entry name" value="YbgI_SA1388"/>
    <property type="match status" value="1"/>
</dbReference>
<dbReference type="Gene3D" id="3.40.1390.30">
    <property type="entry name" value="NIF3 (NGG1p interacting factor 3)-like"/>
    <property type="match status" value="2"/>
</dbReference>
<protein>
    <recommendedName>
        <fullName evidence="3">GTP cyclohydrolase 1 type 2 homolog</fullName>
    </recommendedName>
</protein>
<sequence length="271" mass="30049">MSLTIKDFIQQFQTFAPEYYAVEGDPTGLHFGRLDQEVRKILVTLDIRPEVVAEAKTIGADFIFAHHPPIFKPVKRLTEDDPQQSMYAEIIRSGIGVYAAHTNLDAAPAGMNDWLSDLYKVENVEVLRTHTIDETTGQAIGIGRIGDLAEPMTLEAFGEFVKAKTGVNGLRMVVADKDRPVKRVAILGGDGGSYFEDALAKGADTFITGDVYYHTGHDMIAAGLNVIDPGHHFESIVKSKMTDMFKQWNDENNWQVDVIASQLNTDPFTFI</sequence>
<dbReference type="GO" id="GO:0005737">
    <property type="term" value="C:cytoplasm"/>
    <property type="evidence" value="ECO:0007669"/>
    <property type="project" value="TreeGrafter"/>
</dbReference>
<comment type="similarity">
    <text evidence="1">Belongs to the GTP cyclohydrolase I type 2/NIF3 family.</text>
</comment>
<dbReference type="AlphaFoldDB" id="A0A2J9PKC5"/>
<keyword evidence="4 5" id="KW-0479">Metal-binding</keyword>
<feature type="binding site" evidence="5">
    <location>
        <position position="105"/>
    </location>
    <ligand>
        <name>a divalent metal cation</name>
        <dbReference type="ChEBI" id="CHEBI:60240"/>
        <label>1</label>
    </ligand>
</feature>
<proteinExistence type="inferred from homology"/>
<evidence type="ECO:0000256" key="5">
    <source>
        <dbReference type="PIRSR" id="PIRSR602678-1"/>
    </source>
</evidence>
<feature type="binding site" evidence="5">
    <location>
        <position position="231"/>
    </location>
    <ligand>
        <name>a divalent metal cation</name>
        <dbReference type="ChEBI" id="CHEBI:60240"/>
        <label>1</label>
    </ligand>
</feature>
<evidence type="ECO:0000256" key="1">
    <source>
        <dbReference type="ARBA" id="ARBA00006964"/>
    </source>
</evidence>